<evidence type="ECO:0000313" key="1">
    <source>
        <dbReference type="EMBL" id="GBM37624.1"/>
    </source>
</evidence>
<name>A0A4Y2FDK2_ARAVE</name>
<proteinExistence type="predicted"/>
<dbReference type="AlphaFoldDB" id="A0A4Y2FDK2"/>
<dbReference type="Proteomes" id="UP000499080">
    <property type="component" value="Unassembled WGS sequence"/>
</dbReference>
<evidence type="ECO:0000313" key="2">
    <source>
        <dbReference type="Proteomes" id="UP000499080"/>
    </source>
</evidence>
<sequence length="120" mass="13914">MPLQAPERQRIYLFPRLETTRTADEICGLSDHGSGALLHFSPRLLRFPLEQKNLTALPHISKTVAFQHLWPVSPNEVVGYPDWLEIQTFAHTVPILIRFWREVERSLMSSLRNIVDVQVE</sequence>
<reference evidence="1 2" key="1">
    <citation type="journal article" date="2019" name="Sci. Rep.">
        <title>Orb-weaving spider Araneus ventricosus genome elucidates the spidroin gene catalogue.</title>
        <authorList>
            <person name="Kono N."/>
            <person name="Nakamura H."/>
            <person name="Ohtoshi R."/>
            <person name="Moran D.A.P."/>
            <person name="Shinohara A."/>
            <person name="Yoshida Y."/>
            <person name="Fujiwara M."/>
            <person name="Mori M."/>
            <person name="Tomita M."/>
            <person name="Arakawa K."/>
        </authorList>
    </citation>
    <scope>NUCLEOTIDE SEQUENCE [LARGE SCALE GENOMIC DNA]</scope>
</reference>
<gene>
    <name evidence="1" type="ORF">AVEN_132075_1</name>
</gene>
<organism evidence="1 2">
    <name type="scientific">Araneus ventricosus</name>
    <name type="common">Orbweaver spider</name>
    <name type="synonym">Epeira ventricosa</name>
    <dbReference type="NCBI Taxonomy" id="182803"/>
    <lineage>
        <taxon>Eukaryota</taxon>
        <taxon>Metazoa</taxon>
        <taxon>Ecdysozoa</taxon>
        <taxon>Arthropoda</taxon>
        <taxon>Chelicerata</taxon>
        <taxon>Arachnida</taxon>
        <taxon>Araneae</taxon>
        <taxon>Araneomorphae</taxon>
        <taxon>Entelegynae</taxon>
        <taxon>Araneoidea</taxon>
        <taxon>Araneidae</taxon>
        <taxon>Araneus</taxon>
    </lineage>
</organism>
<accession>A0A4Y2FDK2</accession>
<protein>
    <submittedName>
        <fullName evidence="1">Uncharacterized protein</fullName>
    </submittedName>
</protein>
<comment type="caution">
    <text evidence="1">The sequence shown here is derived from an EMBL/GenBank/DDBJ whole genome shotgun (WGS) entry which is preliminary data.</text>
</comment>
<keyword evidence="2" id="KW-1185">Reference proteome</keyword>
<dbReference type="EMBL" id="BGPR01000846">
    <property type="protein sequence ID" value="GBM37624.1"/>
    <property type="molecule type" value="Genomic_DNA"/>
</dbReference>